<dbReference type="SUPFAM" id="SSF48403">
    <property type="entry name" value="Ankyrin repeat"/>
    <property type="match status" value="1"/>
</dbReference>
<keyword evidence="5" id="KW-1185">Reference proteome</keyword>
<sequence>MSSLLKFLGAVLLAALLLLGVGAAIYIYKGVALQRNAAAYVETNIPLIVQSWNPEEVVKRAAPEFLVPAVREGLPPIFEQLSKLGALKKLGKPQGGIVVADLQLAFRENRVHVGVNNGQLQPVWAEFVTDADFEAGPAKVKVVLVRRSDEWRIMGFWVKSHIAQGEDVNRVTEYGESALRVASNRGRFDVVEVLLNASADRGQLKWSNTIYEVVYGTQASIRKSVQENGDLESADHWKRTPFLMAVQLGDTGKAQLLLDLGANRLATGRCGKTPMQYAVQHNNVAMLNWLVGQGFDIESTDEYLETPLIAAASQGMVDCVKFLIQRGADIHKANHIPERPIEVAVNMEIVRILVSHGADINDISPEMHASLLGVEHGSEPVVSPGDYAAGRNRRFGIGNPEEIDNPFWLSMVRSGASGWQASRKFADSSDRDGFPVWCYQRFGRSTTLLDDGRIIEIAGEHEDHYDPDFCIYNDVTEFSPDGAIRIFGYPEHVFRPTDFHTATRVGDAILIIGCLGYPESRRFGRTPVYRLSLTNFEIQEIETSGDHPGWIHRHKARLDGQSRIIVSGGEIEQSLNAPSRENIDDWALDLGTWVWTRSTDRRWPQWTFARLDRKQNHLWQIRQALWTRGVNWKDEFQNDMRRLSESLGYEPDLDAVQSIYRVDGVTSDAPVKKGEDKILKGYVDGVAIRMKEDHWLVQVMVEGELPEARLNAFKEGVLANLARLEGVAWGVDTLVGEE</sequence>
<name>A0A292PPE3_9PEZI</name>
<reference evidence="4" key="1">
    <citation type="submission" date="2015-10" db="EMBL/GenBank/DDBJ databases">
        <authorList>
            <person name="Regsiter A."/>
            <person name="william w."/>
        </authorList>
    </citation>
    <scope>NUCLEOTIDE SEQUENCE</scope>
    <source>
        <strain evidence="4">Montdore</strain>
    </source>
</reference>
<evidence type="ECO:0000313" key="5">
    <source>
        <dbReference type="Proteomes" id="UP001412239"/>
    </source>
</evidence>
<dbReference type="GO" id="GO:0005634">
    <property type="term" value="C:nucleus"/>
    <property type="evidence" value="ECO:0007669"/>
    <property type="project" value="TreeGrafter"/>
</dbReference>
<dbReference type="PROSITE" id="PS50088">
    <property type="entry name" value="ANK_REPEAT"/>
    <property type="match status" value="3"/>
</dbReference>
<feature type="repeat" description="ANK" evidence="3">
    <location>
        <begin position="303"/>
        <end position="335"/>
    </location>
</feature>
<dbReference type="EMBL" id="LN891126">
    <property type="protein sequence ID" value="CUS08555.1"/>
    <property type="molecule type" value="Genomic_DNA"/>
</dbReference>
<evidence type="ECO:0000256" key="1">
    <source>
        <dbReference type="ARBA" id="ARBA00022737"/>
    </source>
</evidence>
<dbReference type="GO" id="GO:0000976">
    <property type="term" value="F:transcription cis-regulatory region binding"/>
    <property type="evidence" value="ECO:0007669"/>
    <property type="project" value="TreeGrafter"/>
</dbReference>
<dbReference type="Proteomes" id="UP001412239">
    <property type="component" value="Unassembled WGS sequence"/>
</dbReference>
<protein>
    <submittedName>
        <fullName evidence="4">Uncharacterized protein</fullName>
    </submittedName>
</protein>
<dbReference type="SMART" id="SM00248">
    <property type="entry name" value="ANK"/>
    <property type="match status" value="5"/>
</dbReference>
<dbReference type="Pfam" id="PF12796">
    <property type="entry name" value="Ank_2"/>
    <property type="match status" value="1"/>
</dbReference>
<feature type="repeat" description="ANK" evidence="3">
    <location>
        <begin position="174"/>
        <end position="200"/>
    </location>
</feature>
<keyword evidence="1" id="KW-0677">Repeat</keyword>
<dbReference type="InterPro" id="IPR002110">
    <property type="entry name" value="Ankyrin_rpt"/>
</dbReference>
<dbReference type="GO" id="GO:0045944">
    <property type="term" value="P:positive regulation of transcription by RNA polymerase II"/>
    <property type="evidence" value="ECO:0007669"/>
    <property type="project" value="TreeGrafter"/>
</dbReference>
<gene>
    <name evidence="4" type="ORF">GSTUAT00007368001</name>
</gene>
<evidence type="ECO:0000256" key="2">
    <source>
        <dbReference type="ARBA" id="ARBA00023043"/>
    </source>
</evidence>
<organism evidence="4 5">
    <name type="scientific">Tuber aestivum</name>
    <name type="common">summer truffle</name>
    <dbReference type="NCBI Taxonomy" id="59557"/>
    <lineage>
        <taxon>Eukaryota</taxon>
        <taxon>Fungi</taxon>
        <taxon>Dikarya</taxon>
        <taxon>Ascomycota</taxon>
        <taxon>Pezizomycotina</taxon>
        <taxon>Pezizomycetes</taxon>
        <taxon>Pezizales</taxon>
        <taxon>Tuberaceae</taxon>
        <taxon>Tuber</taxon>
    </lineage>
</organism>
<dbReference type="Gene3D" id="1.25.40.20">
    <property type="entry name" value="Ankyrin repeat-containing domain"/>
    <property type="match status" value="1"/>
</dbReference>
<dbReference type="SUPFAM" id="SSF50965">
    <property type="entry name" value="Galactose oxidase, central domain"/>
    <property type="match status" value="1"/>
</dbReference>
<dbReference type="PANTHER" id="PTHR24193">
    <property type="entry name" value="ANKYRIN REPEAT PROTEIN"/>
    <property type="match status" value="1"/>
</dbReference>
<accession>A0A292PPE3</accession>
<dbReference type="PROSITE" id="PS50297">
    <property type="entry name" value="ANK_REP_REGION"/>
    <property type="match status" value="3"/>
</dbReference>
<feature type="repeat" description="ANK" evidence="3">
    <location>
        <begin position="270"/>
        <end position="302"/>
    </location>
</feature>
<keyword evidence="2 3" id="KW-0040">ANK repeat</keyword>
<dbReference type="InterPro" id="IPR050663">
    <property type="entry name" value="Ankyrin-SOCS_Box"/>
</dbReference>
<dbReference type="InterPro" id="IPR036770">
    <property type="entry name" value="Ankyrin_rpt-contain_sf"/>
</dbReference>
<dbReference type="PANTHER" id="PTHR24193:SF121">
    <property type="entry name" value="ADA2A-CONTAINING COMPLEX COMPONENT 3, ISOFORM D"/>
    <property type="match status" value="1"/>
</dbReference>
<evidence type="ECO:0000256" key="3">
    <source>
        <dbReference type="PROSITE-ProRule" id="PRU00023"/>
    </source>
</evidence>
<dbReference type="Gene3D" id="2.120.10.80">
    <property type="entry name" value="Kelch-type beta propeller"/>
    <property type="match status" value="1"/>
</dbReference>
<dbReference type="InterPro" id="IPR015915">
    <property type="entry name" value="Kelch-typ_b-propeller"/>
</dbReference>
<dbReference type="AlphaFoldDB" id="A0A292PPE3"/>
<evidence type="ECO:0000313" key="4">
    <source>
        <dbReference type="EMBL" id="CUS08555.1"/>
    </source>
</evidence>
<proteinExistence type="predicted"/>
<dbReference type="InterPro" id="IPR011043">
    <property type="entry name" value="Gal_Oxase/kelch_b-propeller"/>
</dbReference>